<dbReference type="GO" id="GO:0160105">
    <property type="term" value="F:tRNA (adenine(22)-N1)-methyltransferase activity"/>
    <property type="evidence" value="ECO:0007669"/>
    <property type="project" value="InterPro"/>
</dbReference>
<dbReference type="InterPro" id="IPR006901">
    <property type="entry name" value="TrmK"/>
</dbReference>
<comment type="caution">
    <text evidence="1">The sequence shown here is derived from an EMBL/GenBank/DDBJ whole genome shotgun (WGS) entry which is preliminary data.</text>
</comment>
<keyword evidence="1" id="KW-0808">Transferase</keyword>
<proteinExistence type="predicted"/>
<gene>
    <name evidence="1" type="ORF">IAA08_00680</name>
</gene>
<evidence type="ECO:0000313" key="2">
    <source>
        <dbReference type="Proteomes" id="UP000824024"/>
    </source>
</evidence>
<dbReference type="Gene3D" id="3.40.50.150">
    <property type="entry name" value="Vaccinia Virus protein VP39"/>
    <property type="match status" value="1"/>
</dbReference>
<protein>
    <submittedName>
        <fullName evidence="1">Class I SAM-dependent methyltransferase</fullName>
    </submittedName>
</protein>
<organism evidence="1 2">
    <name type="scientific">Candidatus Eubacterium avistercoris</name>
    <dbReference type="NCBI Taxonomy" id="2838567"/>
    <lineage>
        <taxon>Bacteria</taxon>
        <taxon>Bacillati</taxon>
        <taxon>Bacillota</taxon>
        <taxon>Clostridia</taxon>
        <taxon>Eubacteriales</taxon>
        <taxon>Eubacteriaceae</taxon>
        <taxon>Eubacterium</taxon>
    </lineage>
</organism>
<dbReference type="GO" id="GO:0032259">
    <property type="term" value="P:methylation"/>
    <property type="evidence" value="ECO:0007669"/>
    <property type="project" value="UniProtKB-KW"/>
</dbReference>
<dbReference type="PIRSF" id="PIRSF018637">
    <property type="entry name" value="TrmK"/>
    <property type="match status" value="1"/>
</dbReference>
<dbReference type="AlphaFoldDB" id="A0A9D2IET1"/>
<dbReference type="SUPFAM" id="SSF53335">
    <property type="entry name" value="S-adenosyl-L-methionine-dependent methyltransferases"/>
    <property type="match status" value="1"/>
</dbReference>
<sequence length="239" mass="27065">MIKLSKRLQAIADMVTEGYVTADIGTDHGYIPIYLIQTGKISRALAMDVNPGPLERAREHIQRAGLEDRIQVRLSDGFAALKQGEAECAVVAGMGGGLMLRILKEGGDRIQDMKELILQPQSEIASVRAGIRELGFEIRDEDMVKEDGKYYPLMRIVPAEEPEGSRKSPEQLQMEDMFGPVLLAKKHPVLLEWIHREKHINERILEQLPSNEKARRMEVEEKVGLLDLAVFRMNKDRKQ</sequence>
<dbReference type="PANTHER" id="PTHR38451:SF1">
    <property type="entry name" value="TRNA (ADENINE(22)-N(1))-METHYLTRANSFERASE"/>
    <property type="match status" value="1"/>
</dbReference>
<evidence type="ECO:0000313" key="1">
    <source>
        <dbReference type="EMBL" id="HIZ06432.1"/>
    </source>
</evidence>
<dbReference type="InterPro" id="IPR029063">
    <property type="entry name" value="SAM-dependent_MTases_sf"/>
</dbReference>
<reference evidence="1" key="1">
    <citation type="journal article" date="2021" name="PeerJ">
        <title>Extensive microbial diversity within the chicken gut microbiome revealed by metagenomics and culture.</title>
        <authorList>
            <person name="Gilroy R."/>
            <person name="Ravi A."/>
            <person name="Getino M."/>
            <person name="Pursley I."/>
            <person name="Horton D.L."/>
            <person name="Alikhan N.F."/>
            <person name="Baker D."/>
            <person name="Gharbi K."/>
            <person name="Hall N."/>
            <person name="Watson M."/>
            <person name="Adriaenssens E.M."/>
            <person name="Foster-Nyarko E."/>
            <person name="Jarju S."/>
            <person name="Secka A."/>
            <person name="Antonio M."/>
            <person name="Oren A."/>
            <person name="Chaudhuri R.R."/>
            <person name="La Ragione R."/>
            <person name="Hildebrand F."/>
            <person name="Pallen M.J."/>
        </authorList>
    </citation>
    <scope>NUCLEOTIDE SEQUENCE</scope>
    <source>
        <strain evidence="1">CHK192-9172</strain>
    </source>
</reference>
<dbReference type="Proteomes" id="UP000824024">
    <property type="component" value="Unassembled WGS sequence"/>
</dbReference>
<dbReference type="Gene3D" id="1.10.287.1890">
    <property type="match status" value="1"/>
</dbReference>
<dbReference type="Pfam" id="PF12847">
    <property type="entry name" value="Methyltransf_18"/>
    <property type="match status" value="1"/>
</dbReference>
<keyword evidence="1" id="KW-0489">Methyltransferase</keyword>
<reference evidence="1" key="2">
    <citation type="submission" date="2021-04" db="EMBL/GenBank/DDBJ databases">
        <authorList>
            <person name="Gilroy R."/>
        </authorList>
    </citation>
    <scope>NUCLEOTIDE SEQUENCE</scope>
    <source>
        <strain evidence="1">CHK192-9172</strain>
    </source>
</reference>
<accession>A0A9D2IET1</accession>
<dbReference type="PANTHER" id="PTHR38451">
    <property type="entry name" value="TRNA (ADENINE(22)-N(1))-METHYLTRANSFERASE"/>
    <property type="match status" value="1"/>
</dbReference>
<dbReference type="EMBL" id="DXCH01000019">
    <property type="protein sequence ID" value="HIZ06432.1"/>
    <property type="molecule type" value="Genomic_DNA"/>
</dbReference>
<name>A0A9D2IET1_9FIRM</name>